<organism evidence="2 3">
    <name type="scientific">Rosa chinensis</name>
    <name type="common">China rose</name>
    <dbReference type="NCBI Taxonomy" id="74649"/>
    <lineage>
        <taxon>Eukaryota</taxon>
        <taxon>Viridiplantae</taxon>
        <taxon>Streptophyta</taxon>
        <taxon>Embryophyta</taxon>
        <taxon>Tracheophyta</taxon>
        <taxon>Spermatophyta</taxon>
        <taxon>Magnoliopsida</taxon>
        <taxon>eudicotyledons</taxon>
        <taxon>Gunneridae</taxon>
        <taxon>Pentapetalae</taxon>
        <taxon>rosids</taxon>
        <taxon>fabids</taxon>
        <taxon>Rosales</taxon>
        <taxon>Rosaceae</taxon>
        <taxon>Rosoideae</taxon>
        <taxon>Rosoideae incertae sedis</taxon>
        <taxon>Rosa</taxon>
    </lineage>
</organism>
<dbReference type="AlphaFoldDB" id="A0A2P6SCS7"/>
<reference evidence="2 3" key="1">
    <citation type="journal article" date="2018" name="Nat. Genet.">
        <title>The Rosa genome provides new insights in the design of modern roses.</title>
        <authorList>
            <person name="Bendahmane M."/>
        </authorList>
    </citation>
    <scope>NUCLEOTIDE SEQUENCE [LARGE SCALE GENOMIC DNA]</scope>
    <source>
        <strain evidence="3">cv. Old Blush</strain>
    </source>
</reference>
<sequence length="60" mass="6618">MNRGYCNCYKRVSVQLPSPFGKCIMQNSFGKPICIMPSSLGIPICVSLCIMQNSLGNQFV</sequence>
<dbReference type="Proteomes" id="UP000238479">
    <property type="component" value="Chromosome 7"/>
</dbReference>
<evidence type="ECO:0000313" key="1">
    <source>
        <dbReference type="EMBL" id="PRQ20954.1"/>
    </source>
</evidence>
<evidence type="ECO:0000313" key="2">
    <source>
        <dbReference type="EMBL" id="PRQ56482.1"/>
    </source>
</evidence>
<name>A0A2P6SCS7_ROSCH</name>
<proteinExistence type="predicted"/>
<dbReference type="Proteomes" id="UP000238479">
    <property type="component" value="Chromosome 1"/>
</dbReference>
<gene>
    <name evidence="2" type="ORF">RchiOBHm_Chr1g0336891</name>
    <name evidence="1" type="ORF">RchiOBHm_Chr7g0233771</name>
</gene>
<keyword evidence="3" id="KW-1185">Reference proteome</keyword>
<dbReference type="Gramene" id="PRQ20954">
    <property type="protein sequence ID" value="PRQ20954"/>
    <property type="gene ID" value="RchiOBHm_Chr7g0233771"/>
</dbReference>
<accession>A0A2P6SCS7</accession>
<protein>
    <submittedName>
        <fullName evidence="2">Uncharacterized protein</fullName>
    </submittedName>
</protein>
<comment type="caution">
    <text evidence="2">The sequence shown here is derived from an EMBL/GenBank/DDBJ whole genome shotgun (WGS) entry which is preliminary data.</text>
</comment>
<dbReference type="Gramene" id="PRQ56482">
    <property type="protein sequence ID" value="PRQ56482"/>
    <property type="gene ID" value="RchiOBHm_Chr1g0336891"/>
</dbReference>
<evidence type="ECO:0000313" key="3">
    <source>
        <dbReference type="Proteomes" id="UP000238479"/>
    </source>
</evidence>
<dbReference type="EMBL" id="PDCK01000045">
    <property type="protein sequence ID" value="PRQ20954.1"/>
    <property type="molecule type" value="Genomic_DNA"/>
</dbReference>
<dbReference type="EMBL" id="PDCK01000039">
    <property type="protein sequence ID" value="PRQ56482.1"/>
    <property type="molecule type" value="Genomic_DNA"/>
</dbReference>